<reference evidence="2 3" key="1">
    <citation type="submission" date="2024-03" db="EMBL/GenBank/DDBJ databases">
        <title>Novel species of the genus Variovorax.</title>
        <authorList>
            <person name="Liu Q."/>
            <person name="Xin Y.-H."/>
        </authorList>
    </citation>
    <scope>NUCLEOTIDE SEQUENCE [LARGE SCALE GENOMIC DNA]</scope>
    <source>
        <strain evidence="2 3">KACC 18901</strain>
    </source>
</reference>
<keyword evidence="3" id="KW-1185">Reference proteome</keyword>
<proteinExistence type="predicted"/>
<protein>
    <submittedName>
        <fullName evidence="2">Uncharacterized protein</fullName>
    </submittedName>
</protein>
<name>A0ABU8XJ09_9BURK</name>
<comment type="caution">
    <text evidence="2">The sequence shown here is derived from an EMBL/GenBank/DDBJ whole genome shotgun (WGS) entry which is preliminary data.</text>
</comment>
<sequence length="69" mass="7453">MVHDALVAVNRGEGMPPDTCHVLVQRGFVEWVDADSGLPTHENSPRSLLQMTSQGRARPEASVARLAST</sequence>
<accession>A0ABU8XJ09</accession>
<evidence type="ECO:0000313" key="3">
    <source>
        <dbReference type="Proteomes" id="UP001367030"/>
    </source>
</evidence>
<dbReference type="Proteomes" id="UP001367030">
    <property type="component" value="Unassembled WGS sequence"/>
</dbReference>
<feature type="compositionally biased region" description="Polar residues" evidence="1">
    <location>
        <begin position="41"/>
        <end position="55"/>
    </location>
</feature>
<evidence type="ECO:0000313" key="2">
    <source>
        <dbReference type="EMBL" id="MEJ8859569.1"/>
    </source>
</evidence>
<dbReference type="EMBL" id="JBBKZS010000031">
    <property type="protein sequence ID" value="MEJ8859569.1"/>
    <property type="molecule type" value="Genomic_DNA"/>
</dbReference>
<evidence type="ECO:0000256" key="1">
    <source>
        <dbReference type="SAM" id="MobiDB-lite"/>
    </source>
</evidence>
<gene>
    <name evidence="2" type="ORF">WKW79_33760</name>
</gene>
<feature type="region of interest" description="Disordered" evidence="1">
    <location>
        <begin position="37"/>
        <end position="69"/>
    </location>
</feature>
<dbReference type="RefSeq" id="WP_340339604.1">
    <property type="nucleotide sequence ID" value="NZ_JBBKZS010000031.1"/>
</dbReference>
<organism evidence="2 3">
    <name type="scientific">Variovorax robiniae</name>
    <dbReference type="NCBI Taxonomy" id="1836199"/>
    <lineage>
        <taxon>Bacteria</taxon>
        <taxon>Pseudomonadati</taxon>
        <taxon>Pseudomonadota</taxon>
        <taxon>Betaproteobacteria</taxon>
        <taxon>Burkholderiales</taxon>
        <taxon>Comamonadaceae</taxon>
        <taxon>Variovorax</taxon>
    </lineage>
</organism>